<feature type="region of interest" description="Disordered" evidence="1">
    <location>
        <begin position="483"/>
        <end position="511"/>
    </location>
</feature>
<feature type="compositionally biased region" description="Low complexity" evidence="1">
    <location>
        <begin position="483"/>
        <end position="496"/>
    </location>
</feature>
<dbReference type="EMBL" id="KT806042">
    <property type="protein sequence ID" value="AMM63165.1"/>
    <property type="molecule type" value="Genomic_DNA"/>
</dbReference>
<feature type="compositionally biased region" description="Polar residues" evidence="1">
    <location>
        <begin position="314"/>
        <end position="324"/>
    </location>
</feature>
<evidence type="ECO:0000256" key="1">
    <source>
        <dbReference type="SAM" id="MobiDB-lite"/>
    </source>
</evidence>
<name>A0A140G927_EMEND</name>
<feature type="compositionally biased region" description="Low complexity" evidence="1">
    <location>
        <begin position="240"/>
        <end position="250"/>
    </location>
</feature>
<accession>A0A140G927</accession>
<proteinExistence type="predicted"/>
<gene>
    <name evidence="2" type="primary">aniJ</name>
</gene>
<feature type="region of interest" description="Disordered" evidence="1">
    <location>
        <begin position="213"/>
        <end position="324"/>
    </location>
</feature>
<dbReference type="AlphaFoldDB" id="A0A140G927"/>
<reference evidence="2" key="1">
    <citation type="submission" date="2015-09" db="EMBL/GenBank/DDBJ databases">
        <title>Echinocandin biosynthesis cluster from Aspergillus nidulans NRRL 8112.</title>
        <authorList>
            <person name="Huettel W."/>
            <person name="Youssar L."/>
            <person name="Gruening B.A."/>
        </authorList>
    </citation>
    <scope>NUCLEOTIDE SEQUENCE</scope>
</reference>
<evidence type="ECO:0000313" key="2">
    <source>
        <dbReference type="EMBL" id="AMM63165.1"/>
    </source>
</evidence>
<sequence length="660" mass="72845">MHFADSAQTPPPSQPLDQALDQHVLDLGGWDQGYRDLMLVNWLCVDFRQRLLNVLHTSCQKNFNEARNLAKEKLLDLVERMASSDDLHGALYSPPSLDSRSSATPPQILPTTPDLMQCIRGCDEPFPPISLPTPAQKDTQEEEGLMRTPQDITYHDRNSQVVAQARHRSPPGTGPAVLSPIAVDNHGLPPGCSDFLNFDLLSDGEVFSIGNHTGNNSDVCDSMPLDHDLSEMELDPPPDTTVTNNTTATTRVSSPDIHYTNHLTIPHSAPGTPTPPPPLARTSLAQEPPGTPDSPSAAPQRRQRQRRAAAHTAYRSTPSPSPSAVTHIVAENEVAEPPPLSPSTGWIHSIPTHLPTPTTVLATFTHHLGPGKQSIALLLTRLFYAIGSPDALSQLRHAVKLSREQTPVIIPDSSTNDLATTVKALDHLDSMTTLSHILRRYYLVRLLEHRTRLEQDHITAKQAWRRPKRMLKYDCARVELIKSGSSGSSSSTRSASKQNEGNREPPPKYRSKSQALADLMQMLYPDLKPAVAESKDCVYSRKLTKLRNRLSCARNWYKFGQAFPGAILALIPCAGRFSVSIDQIEKLPSDTVEMFLDYLQEHRGAFSRCVSQTLGTDIFSVLARTSTDATPTFAFENIEEDGFGDLLYDSDEFISLCKHV</sequence>
<organism evidence="2">
    <name type="scientific">Aspergillus nidulans NRRL 8112</name>
    <dbReference type="NCBI Taxonomy" id="1160106"/>
    <lineage>
        <taxon>Eukaryota</taxon>
        <taxon>Fungi</taxon>
        <taxon>Dikarya</taxon>
        <taxon>Ascomycota</taxon>
        <taxon>Pezizomycotina</taxon>
        <taxon>Eurotiomycetes</taxon>
        <taxon>Eurotiomycetidae</taxon>
        <taxon>Eurotiales</taxon>
        <taxon>Aspergillaceae</taxon>
        <taxon>Aspergillus</taxon>
        <taxon>Aspergillus subgen. Nidulantes</taxon>
    </lineage>
</organism>
<protein>
    <submittedName>
        <fullName evidence="2">AniJ</fullName>
    </submittedName>
</protein>